<organism evidence="2 3">
    <name type="scientific">Arthrobacter agilis</name>
    <dbReference type="NCBI Taxonomy" id="37921"/>
    <lineage>
        <taxon>Bacteria</taxon>
        <taxon>Bacillati</taxon>
        <taxon>Actinomycetota</taxon>
        <taxon>Actinomycetes</taxon>
        <taxon>Micrococcales</taxon>
        <taxon>Micrococcaceae</taxon>
        <taxon>Arthrobacter</taxon>
    </lineage>
</organism>
<evidence type="ECO:0000256" key="1">
    <source>
        <dbReference type="SAM" id="MobiDB-lite"/>
    </source>
</evidence>
<evidence type="ECO:0000313" key="3">
    <source>
        <dbReference type="Proteomes" id="UP000239187"/>
    </source>
</evidence>
<name>A0A2L0UHR9_9MICC</name>
<gene>
    <name evidence="2" type="ORF">CVO76_14730</name>
</gene>
<feature type="region of interest" description="Disordered" evidence="1">
    <location>
        <begin position="96"/>
        <end position="128"/>
    </location>
</feature>
<proteinExistence type="predicted"/>
<evidence type="ECO:0000313" key="2">
    <source>
        <dbReference type="EMBL" id="AUZ88758.1"/>
    </source>
</evidence>
<feature type="compositionally biased region" description="Basic and acidic residues" evidence="1">
    <location>
        <begin position="102"/>
        <end position="128"/>
    </location>
</feature>
<dbReference type="Proteomes" id="UP000239187">
    <property type="component" value="Chromosome"/>
</dbReference>
<dbReference type="AlphaFoldDB" id="A0A2L0UHR9"/>
<dbReference type="RefSeq" id="WP_208739938.1">
    <property type="nucleotide sequence ID" value="NZ_CP024915.1"/>
</dbReference>
<reference evidence="2 3" key="1">
    <citation type="submission" date="2017-11" db="EMBL/GenBank/DDBJ databases">
        <title>Draft genome of Arthrobacter agilis strain UMCV2, a plant growth-promoting rhizobacterium and biocontrol capacity of phytopathogenic fungi.</title>
        <authorList>
            <person name="Martinez-Camara R."/>
            <person name="Santoyo G."/>
            <person name="Moreno-Hagelsieb G."/>
            <person name="Valencia-Cantero E."/>
        </authorList>
    </citation>
    <scope>NUCLEOTIDE SEQUENCE [LARGE SCALE GENOMIC DNA]</scope>
    <source>
        <strain evidence="2 3">UMCV2</strain>
    </source>
</reference>
<protein>
    <submittedName>
        <fullName evidence="2">Uncharacterized protein</fullName>
    </submittedName>
</protein>
<accession>A0A2L0UHR9</accession>
<dbReference type="EMBL" id="CP024915">
    <property type="protein sequence ID" value="AUZ88758.1"/>
    <property type="molecule type" value="Genomic_DNA"/>
</dbReference>
<sequence length="128" mass="13588">MSAVRPPHINDVLIAAADLEDAEFERDRLAMACGEAIRQALADGFTAAQIAYAANMAEVEVHRLAEAPSAGPDVLTDALALRGIAGRQEAGLVVLESPAGDPRPREDRVLRHLGEALPEAHREPDAAH</sequence>